<keyword evidence="3" id="KW-1185">Reference proteome</keyword>
<organism evidence="2 3">
    <name type="scientific">Petrolisthes cinctipes</name>
    <name type="common">Flat porcelain crab</name>
    <dbReference type="NCBI Taxonomy" id="88211"/>
    <lineage>
        <taxon>Eukaryota</taxon>
        <taxon>Metazoa</taxon>
        <taxon>Ecdysozoa</taxon>
        <taxon>Arthropoda</taxon>
        <taxon>Crustacea</taxon>
        <taxon>Multicrustacea</taxon>
        <taxon>Malacostraca</taxon>
        <taxon>Eumalacostraca</taxon>
        <taxon>Eucarida</taxon>
        <taxon>Decapoda</taxon>
        <taxon>Pleocyemata</taxon>
        <taxon>Anomura</taxon>
        <taxon>Galatheoidea</taxon>
        <taxon>Porcellanidae</taxon>
        <taxon>Petrolisthes</taxon>
    </lineage>
</organism>
<dbReference type="EMBL" id="JAWQEG010001033">
    <property type="protein sequence ID" value="KAK3883033.1"/>
    <property type="molecule type" value="Genomic_DNA"/>
</dbReference>
<evidence type="ECO:0000313" key="3">
    <source>
        <dbReference type="Proteomes" id="UP001286313"/>
    </source>
</evidence>
<evidence type="ECO:0000313" key="2">
    <source>
        <dbReference type="EMBL" id="KAK3883033.1"/>
    </source>
</evidence>
<reference evidence="2" key="1">
    <citation type="submission" date="2023-10" db="EMBL/GenBank/DDBJ databases">
        <title>Genome assemblies of two species of porcelain crab, Petrolisthes cinctipes and Petrolisthes manimaculis (Anomura: Porcellanidae).</title>
        <authorList>
            <person name="Angst P."/>
        </authorList>
    </citation>
    <scope>NUCLEOTIDE SEQUENCE</scope>
    <source>
        <strain evidence="2">PB745_01</strain>
        <tissue evidence="2">Gill</tissue>
    </source>
</reference>
<accession>A0AAE1FYF1</accession>
<dbReference type="AlphaFoldDB" id="A0AAE1FYF1"/>
<feature type="region of interest" description="Disordered" evidence="1">
    <location>
        <begin position="31"/>
        <end position="50"/>
    </location>
</feature>
<dbReference type="Proteomes" id="UP001286313">
    <property type="component" value="Unassembled WGS sequence"/>
</dbReference>
<comment type="caution">
    <text evidence="2">The sequence shown here is derived from an EMBL/GenBank/DDBJ whole genome shotgun (WGS) entry which is preliminary data.</text>
</comment>
<sequence>MVCMFNSPFTIAAYHKHFTSLPQQLALTTLSQFPHPPHHSSSTTTSSFPQLALYPPQHHLPFPAPFPDPHNPYPFQNTTSPFLPHSLTPTTPTPS</sequence>
<name>A0AAE1FYF1_PETCI</name>
<feature type="compositionally biased region" description="Low complexity" evidence="1">
    <location>
        <begin position="73"/>
        <end position="95"/>
    </location>
</feature>
<evidence type="ECO:0000256" key="1">
    <source>
        <dbReference type="SAM" id="MobiDB-lite"/>
    </source>
</evidence>
<proteinExistence type="predicted"/>
<feature type="region of interest" description="Disordered" evidence="1">
    <location>
        <begin position="65"/>
        <end position="95"/>
    </location>
</feature>
<protein>
    <submittedName>
        <fullName evidence="2">Uncharacterized protein</fullName>
    </submittedName>
</protein>
<gene>
    <name evidence="2" type="ORF">Pcinc_012623</name>
</gene>